<evidence type="ECO:0000256" key="1">
    <source>
        <dbReference type="SAM" id="MobiDB-lite"/>
    </source>
</evidence>
<feature type="region of interest" description="Disordered" evidence="1">
    <location>
        <begin position="235"/>
        <end position="254"/>
    </location>
</feature>
<comment type="caution">
    <text evidence="3">The sequence shown here is derived from an EMBL/GenBank/DDBJ whole genome shotgun (WGS) entry which is preliminary data.</text>
</comment>
<evidence type="ECO:0000313" key="4">
    <source>
        <dbReference type="Proteomes" id="UP001187682"/>
    </source>
</evidence>
<dbReference type="InterPro" id="IPR025649">
    <property type="entry name" value="DUF4360"/>
</dbReference>
<dbReference type="Pfam" id="PF14273">
    <property type="entry name" value="DUF4360"/>
    <property type="match status" value="1"/>
</dbReference>
<sequence>MHFSSLLAAGLSATITTALAVSPRAPAVPRILKVDFTGNGCTANTPKVSGSASRLTLSLGDFGSHIGYEGDRPLSVGSCNAQITIDDGVPGWALAVKKVSVEGSLFGAGSGNLTLSSLAFWQHSPDITFSNTARVSSTNTRPTVQNVNLEVGPENLGRTEPGSDGNGVVTPIDGPFASECVAEGGNVGLLVINLTASLRGSGIYAFTGKGDAPVTEYVELEWIPCDNLPVDIEIPDPAAEEPVREDPPTDGGAE</sequence>
<keyword evidence="2" id="KW-0732">Signal</keyword>
<proteinExistence type="predicted"/>
<evidence type="ECO:0000256" key="2">
    <source>
        <dbReference type="SAM" id="SignalP"/>
    </source>
</evidence>
<dbReference type="Proteomes" id="UP001187682">
    <property type="component" value="Unassembled WGS sequence"/>
</dbReference>
<reference evidence="3" key="1">
    <citation type="submission" date="2018-03" db="EMBL/GenBank/DDBJ databases">
        <authorList>
            <person name="Guldener U."/>
        </authorList>
    </citation>
    <scope>NUCLEOTIDE SEQUENCE</scope>
</reference>
<feature type="chain" id="PRO_5042078136" description="Secreted protein" evidence="2">
    <location>
        <begin position="21"/>
        <end position="254"/>
    </location>
</feature>
<organism evidence="3 4">
    <name type="scientific">Cephalotrichum gorgonifer</name>
    <dbReference type="NCBI Taxonomy" id="2041049"/>
    <lineage>
        <taxon>Eukaryota</taxon>
        <taxon>Fungi</taxon>
        <taxon>Dikarya</taxon>
        <taxon>Ascomycota</taxon>
        <taxon>Pezizomycotina</taxon>
        <taxon>Sordariomycetes</taxon>
        <taxon>Hypocreomycetidae</taxon>
        <taxon>Microascales</taxon>
        <taxon>Microascaceae</taxon>
        <taxon>Cephalotrichum</taxon>
    </lineage>
</organism>
<feature type="signal peptide" evidence="2">
    <location>
        <begin position="1"/>
        <end position="20"/>
    </location>
</feature>
<evidence type="ECO:0000313" key="3">
    <source>
        <dbReference type="EMBL" id="SPN99210.1"/>
    </source>
</evidence>
<name>A0AAE8SSX2_9PEZI</name>
<accession>A0AAE8SSX2</accession>
<keyword evidence="4" id="KW-1185">Reference proteome</keyword>
<dbReference type="EMBL" id="ONZQ02000002">
    <property type="protein sequence ID" value="SPN99210.1"/>
    <property type="molecule type" value="Genomic_DNA"/>
</dbReference>
<dbReference type="AlphaFoldDB" id="A0AAE8SSX2"/>
<evidence type="ECO:0008006" key="5">
    <source>
        <dbReference type="Google" id="ProtNLM"/>
    </source>
</evidence>
<gene>
    <name evidence="3" type="ORF">DNG_02247</name>
</gene>
<protein>
    <recommendedName>
        <fullName evidence="5">Secreted protein</fullName>
    </recommendedName>
</protein>